<dbReference type="EMBL" id="JACOFZ010000006">
    <property type="protein sequence ID" value="MBC3882646.1"/>
    <property type="molecule type" value="Genomic_DNA"/>
</dbReference>
<gene>
    <name evidence="1" type="ORF">H8K36_14750</name>
</gene>
<evidence type="ECO:0000313" key="2">
    <source>
        <dbReference type="Proteomes" id="UP000627446"/>
    </source>
</evidence>
<keyword evidence="2" id="KW-1185">Reference proteome</keyword>
<dbReference type="AlphaFoldDB" id="A0A923KTV9"/>
<dbReference type="Proteomes" id="UP000627446">
    <property type="component" value="Unassembled WGS sequence"/>
</dbReference>
<organism evidence="1 2">
    <name type="scientific">Undibacterium nitidum</name>
    <dbReference type="NCBI Taxonomy" id="2762298"/>
    <lineage>
        <taxon>Bacteria</taxon>
        <taxon>Pseudomonadati</taxon>
        <taxon>Pseudomonadota</taxon>
        <taxon>Betaproteobacteria</taxon>
        <taxon>Burkholderiales</taxon>
        <taxon>Oxalobacteraceae</taxon>
        <taxon>Undibacterium</taxon>
    </lineage>
</organism>
<name>A0A923KTV9_9BURK</name>
<sequence>MFTVRDPIPSNKLKTQASSPFHPLSFELLQAAPVSKSAMQETWSRLAGTNYLPEKPTLFSEWPLVASIQLQEKLEQRVLALCQAAGPYLTAERMEGWQHRHHADVLTIDYALVANGESWDLRLVEFQAFTSLLATGYHIQQSHAELWPALADCLPWQQATHGQTWQAATQSWLCKGEQTAILEFQPWKRSTLFDLHVSSLLWKAPLIEPHQVIVDAQGRLLFDDGKQRLEYDSLLNRLILNELKDDGQCLRHLKSAQIQWHSHPAWYYLVHKGLASEMVIPFEPQNVRADVWRSLGLAPQDVVAKNIYSCAGKDLYIGPTAMELDQLSQPHDWIIQPRFQAYPVMHNSQGEPVFAELRLIVQIAQNAEPWIAMQIVRLYYGKQASASFFQGREGEGVTVLHRPPMS</sequence>
<comment type="caution">
    <text evidence="1">The sequence shown here is derived from an EMBL/GenBank/DDBJ whole genome shotgun (WGS) entry which is preliminary data.</text>
</comment>
<protein>
    <submittedName>
        <fullName evidence="1">Uncharacterized protein</fullName>
    </submittedName>
</protein>
<accession>A0A923KTV9</accession>
<dbReference type="RefSeq" id="WP_186917261.1">
    <property type="nucleotide sequence ID" value="NZ_JACOFZ010000006.1"/>
</dbReference>
<reference evidence="1" key="1">
    <citation type="submission" date="2020-08" db="EMBL/GenBank/DDBJ databases">
        <title>Novel species isolated from subtropical streams in China.</title>
        <authorList>
            <person name="Lu H."/>
        </authorList>
    </citation>
    <scope>NUCLEOTIDE SEQUENCE</scope>
    <source>
        <strain evidence="1">LX22W</strain>
    </source>
</reference>
<proteinExistence type="predicted"/>
<evidence type="ECO:0000313" key="1">
    <source>
        <dbReference type="EMBL" id="MBC3882646.1"/>
    </source>
</evidence>